<feature type="compositionally biased region" description="Acidic residues" evidence="7">
    <location>
        <begin position="496"/>
        <end position="505"/>
    </location>
</feature>
<keyword evidence="10" id="KW-1185">Reference proteome</keyword>
<dbReference type="GO" id="GO:0004430">
    <property type="term" value="F:1-phosphatidylinositol 4-kinase activity"/>
    <property type="evidence" value="ECO:0007669"/>
    <property type="project" value="UniProtKB-EC"/>
</dbReference>
<name>A0A067FQB2_CITSI</name>
<keyword evidence="4" id="KW-0547">Nucleotide-binding</keyword>
<evidence type="ECO:0000256" key="1">
    <source>
        <dbReference type="ARBA" id="ARBA00008941"/>
    </source>
</evidence>
<dbReference type="eggNOG" id="KOG2381">
    <property type="taxonomic scope" value="Eukaryota"/>
</dbReference>
<sequence>MAVAVFNGPCSGEYHGNLGAKSSGTRRVFVQTETGCVLGMELDRNDNAHTVKRRLQLALNIPTDESSLTFGDLTLNNDLSAIKKDSALLLTRNAMHRSSSSPCLSPVGKNHQQRDMSGPIEILGHLSSYSRTNELVKEIVEGIKNGVEPIPIHGGLGGAYYFKNSKGEHVAIVKPTDEEPFAPNNPKGFAGKALGQPGLKRSVRVGETGFREVAAYLLDYDHFAKVPPTVLVKVRHSIFNLNDGMIGNKLQNGKKVSKIASLQQFVPHDFDASDHGTSSFPVAAIHRIGILDIRIFNTDRHAGNLLVRKLDGGGRFGQVELIPIDHGLCLPESLEDPYFEWMHWPQASIPFSEDELEYIRNLNPAHDSEMLRTELPMIREACLRVLILSTVFLQEAAAFGLCLAEIGEMMTREFRSEDEKPSELEIVCLEARRIIAEREIAGFDAESGEDDILFDIDCDDAEFDWASKMSGDFLNQGSFSYASNILNGHHLPSEVESFEEDEAEGSLESYGDKLPLSLNRTDSHERSQDNQNGKPEGKCLVGSVSESRRSAEELLPTTTSFVKLTDMNEEEWLLFLEKFKELLHPALAKQRHTTIGHGQRQRLGTSCKF</sequence>
<dbReference type="PANTHER" id="PTHR45800:SF36">
    <property type="entry name" value="1-PHOSPHATIDYLINOSITOL 4-KINASE"/>
    <property type="match status" value="1"/>
</dbReference>
<dbReference type="GO" id="GO:0005524">
    <property type="term" value="F:ATP binding"/>
    <property type="evidence" value="ECO:0007669"/>
    <property type="project" value="UniProtKB-KW"/>
</dbReference>
<dbReference type="InterPro" id="IPR029071">
    <property type="entry name" value="Ubiquitin-like_domsf"/>
</dbReference>
<evidence type="ECO:0000256" key="6">
    <source>
        <dbReference type="ARBA" id="ARBA00022840"/>
    </source>
</evidence>
<dbReference type="Proteomes" id="UP000027120">
    <property type="component" value="Unassembled WGS sequence"/>
</dbReference>
<dbReference type="EMBL" id="KK784902">
    <property type="protein sequence ID" value="KDO65632.1"/>
    <property type="molecule type" value="Genomic_DNA"/>
</dbReference>
<dbReference type="PROSITE" id="PS50290">
    <property type="entry name" value="PI3_4_KINASE_3"/>
    <property type="match status" value="1"/>
</dbReference>
<dbReference type="Pfam" id="PF00454">
    <property type="entry name" value="PI3_PI4_kinase"/>
    <property type="match status" value="1"/>
</dbReference>
<dbReference type="SUPFAM" id="SSF54236">
    <property type="entry name" value="Ubiquitin-like"/>
    <property type="match status" value="1"/>
</dbReference>
<evidence type="ECO:0000256" key="7">
    <source>
        <dbReference type="SAM" id="MobiDB-lite"/>
    </source>
</evidence>
<protein>
    <recommendedName>
        <fullName evidence="2">1-phosphatidylinositol 4-kinase</fullName>
        <ecNumber evidence="2">2.7.1.67</ecNumber>
    </recommendedName>
</protein>
<comment type="similarity">
    <text evidence="1">Belongs to the PI3/PI4-kinase family. Type II PI4K subfamily.</text>
</comment>
<evidence type="ECO:0000313" key="10">
    <source>
        <dbReference type="Proteomes" id="UP000027120"/>
    </source>
</evidence>
<evidence type="ECO:0000256" key="4">
    <source>
        <dbReference type="ARBA" id="ARBA00022741"/>
    </source>
</evidence>
<keyword evidence="3" id="KW-0808">Transferase</keyword>
<keyword evidence="6" id="KW-0067">ATP-binding</keyword>
<dbReference type="InterPro" id="IPR044571">
    <property type="entry name" value="P4KG1-8"/>
</dbReference>
<proteinExistence type="inferred from homology"/>
<gene>
    <name evidence="9" type="ORF">CISIN_1g037804mg</name>
</gene>
<dbReference type="SMR" id="A0A067FQB2"/>
<organism evidence="9 10">
    <name type="scientific">Citrus sinensis</name>
    <name type="common">Sweet orange</name>
    <name type="synonym">Citrus aurantium var. sinensis</name>
    <dbReference type="NCBI Taxonomy" id="2711"/>
    <lineage>
        <taxon>Eukaryota</taxon>
        <taxon>Viridiplantae</taxon>
        <taxon>Streptophyta</taxon>
        <taxon>Embryophyta</taxon>
        <taxon>Tracheophyta</taxon>
        <taxon>Spermatophyta</taxon>
        <taxon>Magnoliopsida</taxon>
        <taxon>eudicotyledons</taxon>
        <taxon>Gunneridae</taxon>
        <taxon>Pentapetalae</taxon>
        <taxon>rosids</taxon>
        <taxon>malvids</taxon>
        <taxon>Sapindales</taxon>
        <taxon>Rutaceae</taxon>
        <taxon>Aurantioideae</taxon>
        <taxon>Citrus</taxon>
    </lineage>
</organism>
<dbReference type="PaxDb" id="2711-XP_006485717.1"/>
<evidence type="ECO:0000313" key="9">
    <source>
        <dbReference type="EMBL" id="KDO65632.1"/>
    </source>
</evidence>
<dbReference type="PANTHER" id="PTHR45800">
    <property type="entry name" value="PHOSPHATIDYLINOSITOL 4-KINASE GAMMA"/>
    <property type="match status" value="1"/>
</dbReference>
<evidence type="ECO:0000256" key="2">
    <source>
        <dbReference type="ARBA" id="ARBA00012169"/>
    </source>
</evidence>
<feature type="domain" description="PI3K/PI4K catalytic" evidence="8">
    <location>
        <begin position="146"/>
        <end position="443"/>
    </location>
</feature>
<evidence type="ECO:0000259" key="8">
    <source>
        <dbReference type="PROSITE" id="PS50290"/>
    </source>
</evidence>
<dbReference type="AlphaFoldDB" id="A0A067FQB2"/>
<feature type="region of interest" description="Disordered" evidence="7">
    <location>
        <begin position="495"/>
        <end position="540"/>
    </location>
</feature>
<dbReference type="EC" id="2.7.1.67" evidence="2"/>
<accession>A0A067FQB2</accession>
<reference evidence="9 10" key="1">
    <citation type="submission" date="2014-04" db="EMBL/GenBank/DDBJ databases">
        <authorList>
            <consortium name="International Citrus Genome Consortium"/>
            <person name="Gmitter F."/>
            <person name="Chen C."/>
            <person name="Farmerie W."/>
            <person name="Harkins T."/>
            <person name="Desany B."/>
            <person name="Mohiuddin M."/>
            <person name="Kodira C."/>
            <person name="Borodovsky M."/>
            <person name="Lomsadze A."/>
            <person name="Burns P."/>
            <person name="Jenkins J."/>
            <person name="Prochnik S."/>
            <person name="Shu S."/>
            <person name="Chapman J."/>
            <person name="Pitluck S."/>
            <person name="Schmutz J."/>
            <person name="Rokhsar D."/>
        </authorList>
    </citation>
    <scope>NUCLEOTIDE SEQUENCE</scope>
</reference>
<dbReference type="InterPro" id="IPR000403">
    <property type="entry name" value="PI3/4_kinase_cat_dom"/>
</dbReference>
<keyword evidence="5" id="KW-0418">Kinase</keyword>
<evidence type="ECO:0000256" key="3">
    <source>
        <dbReference type="ARBA" id="ARBA00022679"/>
    </source>
</evidence>
<evidence type="ECO:0000256" key="5">
    <source>
        <dbReference type="ARBA" id="ARBA00022777"/>
    </source>
</evidence>